<feature type="active site" evidence="4">
    <location>
        <position position="265"/>
    </location>
</feature>
<organism evidence="7 8">
    <name type="scientific">Steinernema carpocapsae</name>
    <name type="common">Entomopathogenic nematode</name>
    <dbReference type="NCBI Taxonomy" id="34508"/>
    <lineage>
        <taxon>Eukaryota</taxon>
        <taxon>Metazoa</taxon>
        <taxon>Ecdysozoa</taxon>
        <taxon>Nematoda</taxon>
        <taxon>Chromadorea</taxon>
        <taxon>Rhabditida</taxon>
        <taxon>Tylenchina</taxon>
        <taxon>Panagrolaimomorpha</taxon>
        <taxon>Strongyloidoidea</taxon>
        <taxon>Steinernematidae</taxon>
        <taxon>Steinernema</taxon>
    </lineage>
</organism>
<evidence type="ECO:0000259" key="6">
    <source>
        <dbReference type="Pfam" id="PF00171"/>
    </source>
</evidence>
<evidence type="ECO:0000256" key="5">
    <source>
        <dbReference type="RuleBase" id="RU003345"/>
    </source>
</evidence>
<evidence type="ECO:0000256" key="1">
    <source>
        <dbReference type="ARBA" id="ARBA00009986"/>
    </source>
</evidence>
<keyword evidence="2 5" id="KW-0560">Oxidoreductase</keyword>
<dbReference type="PROSITE" id="PS00070">
    <property type="entry name" value="ALDEHYDE_DEHYDR_CYS"/>
    <property type="match status" value="1"/>
</dbReference>
<accession>A0A4U5NC32</accession>
<dbReference type="InterPro" id="IPR016163">
    <property type="entry name" value="Ald_DH_C"/>
</dbReference>
<dbReference type="Proteomes" id="UP000298663">
    <property type="component" value="Unassembled WGS sequence"/>
</dbReference>
<dbReference type="InterPro" id="IPR016161">
    <property type="entry name" value="Ald_DH/histidinol_DH"/>
</dbReference>
<protein>
    <recommendedName>
        <fullName evidence="6">Aldehyde dehydrogenase domain-containing protein</fullName>
    </recommendedName>
</protein>
<feature type="domain" description="Aldehyde dehydrogenase" evidence="6">
    <location>
        <begin position="33"/>
        <end position="491"/>
    </location>
</feature>
<evidence type="ECO:0000256" key="3">
    <source>
        <dbReference type="ARBA" id="ARBA00023027"/>
    </source>
</evidence>
<dbReference type="Gene3D" id="3.40.309.10">
    <property type="entry name" value="Aldehyde Dehydrogenase, Chain A, domain 2"/>
    <property type="match status" value="1"/>
</dbReference>
<dbReference type="GO" id="GO:0016620">
    <property type="term" value="F:oxidoreductase activity, acting on the aldehyde or oxo group of donors, NAD or NADP as acceptor"/>
    <property type="evidence" value="ECO:0007669"/>
    <property type="project" value="InterPro"/>
</dbReference>
<dbReference type="FunFam" id="3.40.605.10:FF:000001">
    <property type="entry name" value="Aldehyde dehydrogenase 1"/>
    <property type="match status" value="1"/>
</dbReference>
<dbReference type="InterPro" id="IPR016160">
    <property type="entry name" value="Ald_DH_CS_CYS"/>
</dbReference>
<comment type="similarity">
    <text evidence="1 5">Belongs to the aldehyde dehydrogenase family.</text>
</comment>
<dbReference type="InterPro" id="IPR016162">
    <property type="entry name" value="Ald_DH_N"/>
</dbReference>
<dbReference type="Gene3D" id="3.40.605.10">
    <property type="entry name" value="Aldehyde Dehydrogenase, Chain A, domain 1"/>
    <property type="match status" value="1"/>
</dbReference>
<dbReference type="InterPro" id="IPR015590">
    <property type="entry name" value="Aldehyde_DH_dom"/>
</dbReference>
<dbReference type="STRING" id="34508.A0A4U5NC32"/>
<name>A0A4U5NC32_STECR</name>
<proteinExistence type="inferred from homology"/>
<sequence length="496" mass="53835">MQNTSCAADFLLHEPSKLRTISNLIDGKFVETSENLVSVNPATGEEWLNLPRSKAAEMDKAVEAADRAFPAWSATSVQHRSRLLNKVADIVEANLEEFARLESKDQGKPIYLAKTIDIPRCVHNFRFFATAILHHTNPSVIQKEPVEAVNYVKSDPIGVAGLISPWNLPLYLLSFKLAPALACGNTVVCKPSEITSATAWVLMHAFVEAGFPAGVVNMVIGTGPEAGEPLVTDPRVPVISFTGSTVIGKKIASLAAPLNKKVSLEMGGKNACIVYPSVDLDEVIPTITRSCFINQGEICLCSSRLYVHREIFDEFCSKLVEKAKEMTVGDPEENKTLGALVSDVHFKKVASYIDLAKEENCEILCGGVPSIEGKCSNGYFVSPTVVTNVKATSRLLNEEIFGPVVCVVPFDTRDEAIAKANAVPYGLSASIWSKNVDEIHATASALRVGTVWCNCWLVRELNMPFGGTKDSGMGREGAADSIHFFTEQKTICVKIN</sequence>
<dbReference type="InterPro" id="IPR029510">
    <property type="entry name" value="Ald_DH_CS_GLU"/>
</dbReference>
<evidence type="ECO:0000256" key="2">
    <source>
        <dbReference type="ARBA" id="ARBA00023002"/>
    </source>
</evidence>
<dbReference type="CDD" id="cd07093">
    <property type="entry name" value="ALDH_F8_HMSADH"/>
    <property type="match status" value="1"/>
</dbReference>
<dbReference type="AlphaFoldDB" id="A0A4U5NC32"/>
<evidence type="ECO:0000313" key="8">
    <source>
        <dbReference type="Proteomes" id="UP000298663"/>
    </source>
</evidence>
<dbReference type="OrthoDB" id="310895at2759"/>
<dbReference type="Pfam" id="PF00171">
    <property type="entry name" value="Aldedh"/>
    <property type="match status" value="1"/>
</dbReference>
<dbReference type="PROSITE" id="PS00687">
    <property type="entry name" value="ALDEHYDE_DEHYDR_GLU"/>
    <property type="match status" value="1"/>
</dbReference>
<evidence type="ECO:0000313" key="7">
    <source>
        <dbReference type="EMBL" id="TKR80328.1"/>
    </source>
</evidence>
<dbReference type="FunFam" id="3.40.309.10:FF:000012">
    <property type="entry name" value="Betaine aldehyde dehydrogenase"/>
    <property type="match status" value="1"/>
</dbReference>
<reference evidence="7 8" key="1">
    <citation type="journal article" date="2015" name="Genome Biol.">
        <title>Comparative genomics of Steinernema reveals deeply conserved gene regulatory networks.</title>
        <authorList>
            <person name="Dillman A.R."/>
            <person name="Macchietto M."/>
            <person name="Porter C.F."/>
            <person name="Rogers A."/>
            <person name="Williams B."/>
            <person name="Antoshechkin I."/>
            <person name="Lee M.M."/>
            <person name="Goodwin Z."/>
            <person name="Lu X."/>
            <person name="Lewis E.E."/>
            <person name="Goodrich-Blair H."/>
            <person name="Stock S.P."/>
            <person name="Adams B.J."/>
            <person name="Sternberg P.W."/>
            <person name="Mortazavi A."/>
        </authorList>
    </citation>
    <scope>NUCLEOTIDE SEQUENCE [LARGE SCALE GENOMIC DNA]</scope>
    <source>
        <strain evidence="7 8">ALL</strain>
    </source>
</reference>
<dbReference type="PANTHER" id="PTHR43720">
    <property type="entry name" value="2-AMINOMUCONIC SEMIALDEHYDE DEHYDROGENASE"/>
    <property type="match status" value="1"/>
</dbReference>
<comment type="caution">
    <text evidence="7">The sequence shown here is derived from an EMBL/GenBank/DDBJ whole genome shotgun (WGS) entry which is preliminary data.</text>
</comment>
<dbReference type="EMBL" id="AZBU02000004">
    <property type="protein sequence ID" value="TKR80328.1"/>
    <property type="molecule type" value="Genomic_DNA"/>
</dbReference>
<reference evidence="7 8" key="2">
    <citation type="journal article" date="2019" name="G3 (Bethesda)">
        <title>Hybrid Assembly of the Genome of the Entomopathogenic Nematode Steinernema carpocapsae Identifies the X-Chromosome.</title>
        <authorList>
            <person name="Serra L."/>
            <person name="Macchietto M."/>
            <person name="Macias-Munoz A."/>
            <person name="McGill C.J."/>
            <person name="Rodriguez I.M."/>
            <person name="Rodriguez B."/>
            <person name="Murad R."/>
            <person name="Mortazavi A."/>
        </authorList>
    </citation>
    <scope>NUCLEOTIDE SEQUENCE [LARGE SCALE GENOMIC DNA]</scope>
    <source>
        <strain evidence="7 8">ALL</strain>
    </source>
</reference>
<keyword evidence="8" id="KW-1185">Reference proteome</keyword>
<keyword evidence="3" id="KW-0520">NAD</keyword>
<gene>
    <name evidence="7" type="ORF">L596_014417</name>
</gene>
<dbReference type="SUPFAM" id="SSF53720">
    <property type="entry name" value="ALDH-like"/>
    <property type="match status" value="1"/>
</dbReference>
<evidence type="ECO:0000256" key="4">
    <source>
        <dbReference type="PROSITE-ProRule" id="PRU10007"/>
    </source>
</evidence>
<dbReference type="PANTHER" id="PTHR43720:SF2">
    <property type="entry name" value="2-AMINOMUCONIC SEMIALDEHYDE DEHYDROGENASE"/>
    <property type="match status" value="1"/>
</dbReference>